<name>A0A0S7BFB6_9CHLR</name>
<feature type="region of interest" description="Disordered" evidence="2">
    <location>
        <begin position="155"/>
        <end position="174"/>
    </location>
</feature>
<reference evidence="3" key="1">
    <citation type="submission" date="2015-07" db="EMBL/GenBank/DDBJ databases">
        <title>Draft Genome Sequences of Anaerolinea thermolimosa IMO-1, Bellilinea caldifistulae GOMI-1, Leptolinea tardivitalis YMTK-2, Levilinea saccharolytica KIBI-1,Longilinea arvoryzae KOME-1, Previously Described as Members of the Anaerolineaceae (Chloroflexi).</title>
        <authorList>
            <person name="Sekiguchi Y."/>
            <person name="Ohashi A."/>
            <person name="Matsuura N."/>
            <person name="Tourlousse M.D."/>
        </authorList>
    </citation>
    <scope>NUCLEOTIDE SEQUENCE [LARGE SCALE GENOMIC DNA]</scope>
    <source>
        <strain evidence="3">KOME-1</strain>
    </source>
</reference>
<accession>A0A0S7BFB6</accession>
<protein>
    <submittedName>
        <fullName evidence="3">Uncharacterized protein</fullName>
    </submittedName>
</protein>
<dbReference type="OrthoDB" id="163601at2"/>
<keyword evidence="1" id="KW-0175">Coiled coil</keyword>
<dbReference type="STRING" id="360412.LARV_00925"/>
<dbReference type="AlphaFoldDB" id="A0A0S7BFB6"/>
<dbReference type="Proteomes" id="UP000055060">
    <property type="component" value="Unassembled WGS sequence"/>
</dbReference>
<dbReference type="EMBL" id="DF967972">
    <property type="protein sequence ID" value="GAP13174.1"/>
    <property type="molecule type" value="Genomic_DNA"/>
</dbReference>
<sequence>MDADSLSQQQAKQANLLTGAYLELIEKEQSDRMQNLQHAYTIAHSGLVSFLTLLDPGYIDGWIKGGKTLAQLDDRFVQMRVTDLLKQLRDKPVPPTPETGEEQQRRILELQKQTQTLQDALTLAKQRTETLEQEIRALQSRNSIQQQVEQLVIKERQTASTASSETSGSPVLKGMSEPNWMAEWRKRTTFDRDAVLLTVIGETGISRRPRIIQLAAVRMAVKPENSALGDTIRRIEKRGLIERLELFEKRGSDTGGVLPYLYHLTEQGRQAYWLLSGKNALECEFDVLMKRHKSPEHTLLNMKVREFLDDHQVYQVLLEAAALVLPDGHKFEPDITARDGSTGELVYIEVEREANKDAQARIQKWQNFHIASHGIIRVICDKPSFMRKLASEINFALSGQRFATYISNVEEMEAALVTKGHIWVMERQ</sequence>
<feature type="compositionally biased region" description="Low complexity" evidence="2">
    <location>
        <begin position="158"/>
        <end position="169"/>
    </location>
</feature>
<gene>
    <name evidence="3" type="ORF">LARV_00925</name>
</gene>
<organism evidence="3">
    <name type="scientific">Longilinea arvoryzae</name>
    <dbReference type="NCBI Taxonomy" id="360412"/>
    <lineage>
        <taxon>Bacteria</taxon>
        <taxon>Bacillati</taxon>
        <taxon>Chloroflexota</taxon>
        <taxon>Anaerolineae</taxon>
        <taxon>Anaerolineales</taxon>
        <taxon>Anaerolineaceae</taxon>
        <taxon>Longilinea</taxon>
    </lineage>
</organism>
<evidence type="ECO:0000256" key="1">
    <source>
        <dbReference type="SAM" id="Coils"/>
    </source>
</evidence>
<evidence type="ECO:0000313" key="4">
    <source>
        <dbReference type="Proteomes" id="UP000055060"/>
    </source>
</evidence>
<evidence type="ECO:0000256" key="2">
    <source>
        <dbReference type="SAM" id="MobiDB-lite"/>
    </source>
</evidence>
<evidence type="ECO:0000313" key="3">
    <source>
        <dbReference type="EMBL" id="GAP13174.1"/>
    </source>
</evidence>
<feature type="coiled-coil region" evidence="1">
    <location>
        <begin position="107"/>
        <end position="141"/>
    </location>
</feature>
<keyword evidence="4" id="KW-1185">Reference proteome</keyword>
<proteinExistence type="predicted"/>
<dbReference type="RefSeq" id="WP_075072526.1">
    <property type="nucleotide sequence ID" value="NZ_DF967972.1"/>
</dbReference>